<comment type="caution">
    <text evidence="1">The sequence shown here is derived from an EMBL/GenBank/DDBJ whole genome shotgun (WGS) entry which is preliminary data.</text>
</comment>
<dbReference type="Pfam" id="PF04250">
    <property type="entry name" value="DUF429"/>
    <property type="match status" value="1"/>
</dbReference>
<dbReference type="Proteomes" id="UP001519295">
    <property type="component" value="Unassembled WGS sequence"/>
</dbReference>
<dbReference type="RefSeq" id="WP_210026435.1">
    <property type="nucleotide sequence ID" value="NZ_JAGINU010000001.1"/>
</dbReference>
<evidence type="ECO:0000313" key="2">
    <source>
        <dbReference type="Proteomes" id="UP001519295"/>
    </source>
</evidence>
<dbReference type="InterPro" id="IPR007362">
    <property type="entry name" value="DUF429"/>
</dbReference>
<reference evidence="1 2" key="1">
    <citation type="submission" date="2021-03" db="EMBL/GenBank/DDBJ databases">
        <title>Sequencing the genomes of 1000 actinobacteria strains.</title>
        <authorList>
            <person name="Klenk H.-P."/>
        </authorList>
    </citation>
    <scope>NUCLEOTIDE SEQUENCE [LARGE SCALE GENOMIC DNA]</scope>
    <source>
        <strain evidence="1 2">DSM 45256</strain>
    </source>
</reference>
<proteinExistence type="predicted"/>
<dbReference type="EMBL" id="JAGINU010000001">
    <property type="protein sequence ID" value="MBP2366387.1"/>
    <property type="molecule type" value="Genomic_DNA"/>
</dbReference>
<sequence>MRISGVDGVPTGWVVCVLSGTGRARDVRWSVVPSASDVLEVTAGCDAVGIDIPLALPSGATRRDAEVLAAARLGKARSSLFPTPPAPVLDATSYVEACAVAQQLTGRKISLQAWNIVPKIREFQQVTLPCTAVEAHPELSFRTLAPGVDLASKKTARGAGQRIAALSGWVDPAQLFGDLPAAARLDDALDALAAAWTAERVARGTAEFLGPGTDDRGRSVAIAV</sequence>
<gene>
    <name evidence="1" type="ORF">JOF36_002083</name>
</gene>
<protein>
    <submittedName>
        <fullName evidence="1">RNase H-like nuclease</fullName>
    </submittedName>
</protein>
<keyword evidence="2" id="KW-1185">Reference proteome</keyword>
<organism evidence="1 2">
    <name type="scientific">Pseudonocardia parietis</name>
    <dbReference type="NCBI Taxonomy" id="570936"/>
    <lineage>
        <taxon>Bacteria</taxon>
        <taxon>Bacillati</taxon>
        <taxon>Actinomycetota</taxon>
        <taxon>Actinomycetes</taxon>
        <taxon>Pseudonocardiales</taxon>
        <taxon>Pseudonocardiaceae</taxon>
        <taxon>Pseudonocardia</taxon>
    </lineage>
</organism>
<evidence type="ECO:0000313" key="1">
    <source>
        <dbReference type="EMBL" id="MBP2366387.1"/>
    </source>
</evidence>
<name>A0ABS4VR44_9PSEU</name>
<accession>A0ABS4VR44</accession>